<name>A0A833R3Z4_9POAL</name>
<dbReference type="EMBL" id="SWLB01000009">
    <property type="protein sequence ID" value="KAF3334884.1"/>
    <property type="molecule type" value="Genomic_DNA"/>
</dbReference>
<evidence type="ECO:0000313" key="9">
    <source>
        <dbReference type="Proteomes" id="UP000623129"/>
    </source>
</evidence>
<feature type="domain" description="AAA+ ATPase" evidence="7">
    <location>
        <begin position="250"/>
        <end position="385"/>
    </location>
</feature>
<evidence type="ECO:0000256" key="4">
    <source>
        <dbReference type="ARBA" id="ARBA00049360"/>
    </source>
</evidence>
<dbReference type="Proteomes" id="UP000623129">
    <property type="component" value="Unassembled WGS sequence"/>
</dbReference>
<dbReference type="Gene3D" id="3.40.50.300">
    <property type="entry name" value="P-loop containing nucleotide triphosphate hydrolases"/>
    <property type="match status" value="1"/>
</dbReference>
<evidence type="ECO:0000313" key="8">
    <source>
        <dbReference type="EMBL" id="KAF3334884.1"/>
    </source>
</evidence>
<accession>A0A833R3Z4</accession>
<dbReference type="InterPro" id="IPR003593">
    <property type="entry name" value="AAA+_ATPase"/>
</dbReference>
<sequence length="485" mass="55537">MTTREMQLNIGKGSYDKAIESLKKTLTIAASAAASIMLVRGVINELLPYEVREFIFSGLNQLRSRVSSYHTIVIEENEGFSTNQVFDAARTYLASRINTDMQRLKVSRVDESKNMMVSMETGEEMIDKFDGTEFKWQLVCRENSAYNSSPNNNRQLEMRSFELHFHKDYKDKALNKYLPLILQKAKEIHEKERTLKIYMNEGDTWCPVDLHHPSTFDTMAMGTEMKQSLMDDLALFVKRKDYYKRIGKAWKRGYLLYGPPGTGKSSLVAAIANYLKFDVYDLELTEVRWNSSLRRLLIGMSNRSILVIEDIDCTVDLQQRDENPYAGGDDEKITLSGLLNFVDGLWSTSGEERIIVFTTNYKERLDPALTRPGRMDMHIHMGYCSPCGFRVLARNYHSIDDHVLFPEIEELLKEVEVTPAEVAEVLMKSDITDTALEQLIEFLKGKKEGANEGEKEIEKAGEEKDLLEPEGGESRVMTPTREVEC</sequence>
<dbReference type="Pfam" id="PF14363">
    <property type="entry name" value="AAA_assoc"/>
    <property type="match status" value="1"/>
</dbReference>
<proteinExistence type="inferred from homology"/>
<reference evidence="8" key="1">
    <citation type="submission" date="2020-01" db="EMBL/GenBank/DDBJ databases">
        <title>Genome sequence of Kobresia littledalei, the first chromosome-level genome in the family Cyperaceae.</title>
        <authorList>
            <person name="Qu G."/>
        </authorList>
    </citation>
    <scope>NUCLEOTIDE SEQUENCE</scope>
    <source>
        <strain evidence="8">C.B.Clarke</strain>
        <tissue evidence="8">Leaf</tissue>
    </source>
</reference>
<gene>
    <name evidence="8" type="ORF">FCM35_KLT21488</name>
</gene>
<dbReference type="SUPFAM" id="SSF52540">
    <property type="entry name" value="P-loop containing nucleoside triphosphate hydrolases"/>
    <property type="match status" value="1"/>
</dbReference>
<evidence type="ECO:0000256" key="3">
    <source>
        <dbReference type="ARBA" id="ARBA00022842"/>
    </source>
</evidence>
<dbReference type="InterPro" id="IPR027417">
    <property type="entry name" value="P-loop_NTPase"/>
</dbReference>
<protein>
    <submittedName>
        <fullName evidence="8">Putative mitochondrial chaperone bcs1</fullName>
    </submittedName>
</protein>
<comment type="caution">
    <text evidence="8">The sequence shown here is derived from an EMBL/GenBank/DDBJ whole genome shotgun (WGS) entry which is preliminary data.</text>
</comment>
<comment type="catalytic activity">
    <reaction evidence="4">
        <text>ATP + H2O = ADP + phosphate + H(+)</text>
        <dbReference type="Rhea" id="RHEA:13065"/>
        <dbReference type="ChEBI" id="CHEBI:15377"/>
        <dbReference type="ChEBI" id="CHEBI:15378"/>
        <dbReference type="ChEBI" id="CHEBI:30616"/>
        <dbReference type="ChEBI" id="CHEBI:43474"/>
        <dbReference type="ChEBI" id="CHEBI:456216"/>
    </reaction>
</comment>
<dbReference type="PROSITE" id="PS00674">
    <property type="entry name" value="AAA"/>
    <property type="match status" value="1"/>
</dbReference>
<dbReference type="InterPro" id="IPR058017">
    <property type="entry name" value="At3g28540-like_C"/>
</dbReference>
<organism evidence="8 9">
    <name type="scientific">Carex littledalei</name>
    <dbReference type="NCBI Taxonomy" id="544730"/>
    <lineage>
        <taxon>Eukaryota</taxon>
        <taxon>Viridiplantae</taxon>
        <taxon>Streptophyta</taxon>
        <taxon>Embryophyta</taxon>
        <taxon>Tracheophyta</taxon>
        <taxon>Spermatophyta</taxon>
        <taxon>Magnoliopsida</taxon>
        <taxon>Liliopsida</taxon>
        <taxon>Poales</taxon>
        <taxon>Cyperaceae</taxon>
        <taxon>Cyperoideae</taxon>
        <taxon>Cariceae</taxon>
        <taxon>Carex</taxon>
        <taxon>Carex subgen. Euthyceras</taxon>
    </lineage>
</organism>
<dbReference type="AlphaFoldDB" id="A0A833R3Z4"/>
<feature type="region of interest" description="Disordered" evidence="6">
    <location>
        <begin position="447"/>
        <end position="485"/>
    </location>
</feature>
<keyword evidence="5" id="KW-0067">ATP-binding</keyword>
<dbReference type="InterPro" id="IPR003959">
    <property type="entry name" value="ATPase_AAA_core"/>
</dbReference>
<evidence type="ECO:0000256" key="6">
    <source>
        <dbReference type="SAM" id="MobiDB-lite"/>
    </source>
</evidence>
<dbReference type="Gene3D" id="6.10.280.40">
    <property type="match status" value="1"/>
</dbReference>
<dbReference type="GO" id="GO:0006950">
    <property type="term" value="P:response to stress"/>
    <property type="evidence" value="ECO:0007669"/>
    <property type="project" value="UniProtKB-ARBA"/>
</dbReference>
<evidence type="ECO:0000256" key="1">
    <source>
        <dbReference type="ARBA" id="ARBA00001946"/>
    </source>
</evidence>
<dbReference type="GO" id="GO:0005524">
    <property type="term" value="F:ATP binding"/>
    <property type="evidence" value="ECO:0007669"/>
    <property type="project" value="UniProtKB-KW"/>
</dbReference>
<dbReference type="PANTHER" id="PTHR23070">
    <property type="entry name" value="BCS1 AAA-TYPE ATPASE"/>
    <property type="match status" value="1"/>
</dbReference>
<comment type="similarity">
    <text evidence="2">Belongs to the AAA ATPase family. BCS1 subfamily.</text>
</comment>
<dbReference type="GO" id="GO:0016887">
    <property type="term" value="F:ATP hydrolysis activity"/>
    <property type="evidence" value="ECO:0007669"/>
    <property type="project" value="InterPro"/>
</dbReference>
<evidence type="ECO:0000259" key="7">
    <source>
        <dbReference type="SMART" id="SM00382"/>
    </source>
</evidence>
<dbReference type="InterPro" id="IPR003960">
    <property type="entry name" value="ATPase_AAA_CS"/>
</dbReference>
<dbReference type="InterPro" id="IPR025753">
    <property type="entry name" value="AAA_N_dom"/>
</dbReference>
<feature type="compositionally biased region" description="Basic and acidic residues" evidence="6">
    <location>
        <begin position="447"/>
        <end position="467"/>
    </location>
</feature>
<keyword evidence="3" id="KW-0460">Magnesium</keyword>
<dbReference type="CDD" id="cd19510">
    <property type="entry name" value="RecA-like_BCS1"/>
    <property type="match status" value="1"/>
</dbReference>
<evidence type="ECO:0000256" key="5">
    <source>
        <dbReference type="RuleBase" id="RU003651"/>
    </source>
</evidence>
<dbReference type="Pfam" id="PF25568">
    <property type="entry name" value="AAA_lid_At3g28540"/>
    <property type="match status" value="1"/>
</dbReference>
<dbReference type="SMART" id="SM00382">
    <property type="entry name" value="AAA"/>
    <property type="match status" value="1"/>
</dbReference>
<dbReference type="Pfam" id="PF00004">
    <property type="entry name" value="AAA"/>
    <property type="match status" value="1"/>
</dbReference>
<dbReference type="OrthoDB" id="10251412at2759"/>
<keyword evidence="5" id="KW-0547">Nucleotide-binding</keyword>
<evidence type="ECO:0000256" key="2">
    <source>
        <dbReference type="ARBA" id="ARBA00007448"/>
    </source>
</evidence>
<comment type="cofactor">
    <cofactor evidence="1">
        <name>Mg(2+)</name>
        <dbReference type="ChEBI" id="CHEBI:18420"/>
    </cofactor>
</comment>
<keyword evidence="9" id="KW-1185">Reference proteome</keyword>
<dbReference type="InterPro" id="IPR050747">
    <property type="entry name" value="Mitochondrial_chaperone_BCS1"/>
</dbReference>